<dbReference type="OrthoDB" id="2287834at2759"/>
<dbReference type="AlphaFoldDB" id="A0A0B7NAR1"/>
<dbReference type="STRING" id="35722.A0A0B7NAR1"/>
<proteinExistence type="predicted"/>
<organism evidence="1 2">
    <name type="scientific">Parasitella parasitica</name>
    <dbReference type="NCBI Taxonomy" id="35722"/>
    <lineage>
        <taxon>Eukaryota</taxon>
        <taxon>Fungi</taxon>
        <taxon>Fungi incertae sedis</taxon>
        <taxon>Mucoromycota</taxon>
        <taxon>Mucoromycotina</taxon>
        <taxon>Mucoromycetes</taxon>
        <taxon>Mucorales</taxon>
        <taxon>Mucorineae</taxon>
        <taxon>Mucoraceae</taxon>
        <taxon>Parasitella</taxon>
    </lineage>
</organism>
<name>A0A0B7NAR1_9FUNG</name>
<dbReference type="EMBL" id="LN731324">
    <property type="protein sequence ID" value="CEP14539.1"/>
    <property type="molecule type" value="Genomic_DNA"/>
</dbReference>
<keyword evidence="2" id="KW-1185">Reference proteome</keyword>
<evidence type="ECO:0000313" key="1">
    <source>
        <dbReference type="EMBL" id="CEP14539.1"/>
    </source>
</evidence>
<reference evidence="1 2" key="1">
    <citation type="submission" date="2014-09" db="EMBL/GenBank/DDBJ databases">
        <authorList>
            <person name="Ellenberger Sabrina"/>
        </authorList>
    </citation>
    <scope>NUCLEOTIDE SEQUENCE [LARGE SCALE GENOMIC DNA]</scope>
    <source>
        <strain evidence="1 2">CBS 412.66</strain>
    </source>
</reference>
<protein>
    <submittedName>
        <fullName evidence="1">Uncharacterized protein</fullName>
    </submittedName>
</protein>
<accession>A0A0B7NAR1</accession>
<dbReference type="Proteomes" id="UP000054107">
    <property type="component" value="Unassembled WGS sequence"/>
</dbReference>
<gene>
    <name evidence="1" type="primary">PARPA_08723.1 scaffold 33880</name>
</gene>
<sequence>MIYGVEEEEASTSTTTAPIALRSTEVSEAYDELSATVRPTTILAYKSPLAHWETYCKENFEGPEALVLLHEYQRRCWSIEWGSPKDCEELTSLLKQFEHSLVYDQVRTSVDRAARCVIRDSYKPGQLIRMLKTLWLSASRTSPRETFSISTRHHMLLRDHNMRNVNFTDCFATIIPCQQHQGS</sequence>
<evidence type="ECO:0000313" key="2">
    <source>
        <dbReference type="Proteomes" id="UP000054107"/>
    </source>
</evidence>